<name>A0A853BBE0_9PSEU</name>
<evidence type="ECO:0000313" key="3">
    <source>
        <dbReference type="Proteomes" id="UP000549616"/>
    </source>
</evidence>
<proteinExistence type="predicted"/>
<evidence type="ECO:0008006" key="4">
    <source>
        <dbReference type="Google" id="ProtNLM"/>
    </source>
</evidence>
<comment type="caution">
    <text evidence="2">The sequence shown here is derived from an EMBL/GenBank/DDBJ whole genome shotgun (WGS) entry which is preliminary data.</text>
</comment>
<gene>
    <name evidence="2" type="ORF">HNR02_005470</name>
</gene>
<feature type="region of interest" description="Disordered" evidence="1">
    <location>
        <begin position="26"/>
        <end position="46"/>
    </location>
</feature>
<dbReference type="Proteomes" id="UP000549616">
    <property type="component" value="Unassembled WGS sequence"/>
</dbReference>
<dbReference type="AlphaFoldDB" id="A0A853BBE0"/>
<dbReference type="EMBL" id="JACCFK010000002">
    <property type="protein sequence ID" value="NYI92095.1"/>
    <property type="molecule type" value="Genomic_DNA"/>
</dbReference>
<organism evidence="2 3">
    <name type="scientific">Amycolatopsis endophytica</name>
    <dbReference type="NCBI Taxonomy" id="860233"/>
    <lineage>
        <taxon>Bacteria</taxon>
        <taxon>Bacillati</taxon>
        <taxon>Actinomycetota</taxon>
        <taxon>Actinomycetes</taxon>
        <taxon>Pseudonocardiales</taxon>
        <taxon>Pseudonocardiaceae</taxon>
        <taxon>Amycolatopsis</taxon>
    </lineage>
</organism>
<dbReference type="RefSeq" id="WP_179776375.1">
    <property type="nucleotide sequence ID" value="NZ_JACCFK010000002.1"/>
</dbReference>
<accession>A0A853BBE0</accession>
<protein>
    <recommendedName>
        <fullName evidence="4">DUF3558 domain-containing protein</fullName>
    </recommendedName>
</protein>
<evidence type="ECO:0000313" key="2">
    <source>
        <dbReference type="EMBL" id="NYI92095.1"/>
    </source>
</evidence>
<keyword evidence="3" id="KW-1185">Reference proteome</keyword>
<feature type="compositionally biased region" description="Low complexity" evidence="1">
    <location>
        <begin position="26"/>
        <end position="45"/>
    </location>
</feature>
<reference evidence="2 3" key="1">
    <citation type="submission" date="2020-07" db="EMBL/GenBank/DDBJ databases">
        <title>Sequencing the genomes of 1000 actinobacteria strains.</title>
        <authorList>
            <person name="Klenk H.-P."/>
        </authorList>
    </citation>
    <scope>NUCLEOTIDE SEQUENCE [LARGE SCALE GENOMIC DNA]</scope>
    <source>
        <strain evidence="2 3">DSM 104006</strain>
    </source>
</reference>
<evidence type="ECO:0000256" key="1">
    <source>
        <dbReference type="SAM" id="MobiDB-lite"/>
    </source>
</evidence>
<sequence length="200" mass="20046">MVVLAAVVLTGLTGCADRPNDLETYYDTSGGTGTPTSAPSAPSSDVPVEQAAANAPVDHVAEAVEAAVLTKSDLVNEGVREAAARAANGSCFDAVPAGDPRGSTWLYNSGSSLTQQVTGYLDRTAADVLASVDCGGQTLSVPRPDGAEAARAWCDDTTCTLLLAGGHVLSGLQVTASTASRAADAVKGLAELAADKLPQS</sequence>